<dbReference type="InterPro" id="IPR032466">
    <property type="entry name" value="Metal_Hydrolase"/>
</dbReference>
<organism evidence="1 2">
    <name type="scientific">Candidatus Abyssobacteria bacterium SURF_17</name>
    <dbReference type="NCBI Taxonomy" id="2093361"/>
    <lineage>
        <taxon>Bacteria</taxon>
        <taxon>Pseudomonadati</taxon>
        <taxon>Candidatus Hydrogenedentota</taxon>
        <taxon>Candidatus Abyssobacteria</taxon>
    </lineage>
</organism>
<evidence type="ECO:0000313" key="2">
    <source>
        <dbReference type="Proteomes" id="UP000285961"/>
    </source>
</evidence>
<dbReference type="CDD" id="cd01301">
    <property type="entry name" value="rDP_like"/>
    <property type="match status" value="1"/>
</dbReference>
<dbReference type="GO" id="GO:0070573">
    <property type="term" value="F:metallodipeptidase activity"/>
    <property type="evidence" value="ECO:0007669"/>
    <property type="project" value="InterPro"/>
</dbReference>
<reference evidence="1 2" key="1">
    <citation type="journal article" date="2017" name="ISME J.">
        <title>Energy and carbon metabolisms in a deep terrestrial subsurface fluid microbial community.</title>
        <authorList>
            <person name="Momper L."/>
            <person name="Jungbluth S.P."/>
            <person name="Lee M.D."/>
            <person name="Amend J.P."/>
        </authorList>
    </citation>
    <scope>NUCLEOTIDE SEQUENCE [LARGE SCALE GENOMIC DNA]</scope>
    <source>
        <strain evidence="1">SURF_17</strain>
    </source>
</reference>
<protein>
    <submittedName>
        <fullName evidence="1">Membrane dipeptidase</fullName>
    </submittedName>
</protein>
<proteinExistence type="predicted"/>
<dbReference type="PANTHER" id="PTHR10443:SF12">
    <property type="entry name" value="DIPEPTIDASE"/>
    <property type="match status" value="1"/>
</dbReference>
<dbReference type="SUPFAM" id="SSF51556">
    <property type="entry name" value="Metallo-dependent hydrolases"/>
    <property type="match status" value="1"/>
</dbReference>
<dbReference type="Proteomes" id="UP000285961">
    <property type="component" value="Unassembled WGS sequence"/>
</dbReference>
<accession>A0A419EUB7</accession>
<gene>
    <name evidence="1" type="ORF">C4532_14130</name>
</gene>
<dbReference type="GO" id="GO:0006508">
    <property type="term" value="P:proteolysis"/>
    <property type="evidence" value="ECO:0007669"/>
    <property type="project" value="InterPro"/>
</dbReference>
<dbReference type="EMBL" id="QZKI01000099">
    <property type="protein sequence ID" value="RJP67788.1"/>
    <property type="molecule type" value="Genomic_DNA"/>
</dbReference>
<dbReference type="Pfam" id="PF01244">
    <property type="entry name" value="Peptidase_M19"/>
    <property type="match status" value="1"/>
</dbReference>
<dbReference type="PANTHER" id="PTHR10443">
    <property type="entry name" value="MICROSOMAL DIPEPTIDASE"/>
    <property type="match status" value="1"/>
</dbReference>
<sequence length="328" mass="36359">MTKPRRTCPQAAEFFFCDAHLDTLSKMLKFGWGTLADISSDSQVTAGRLRRSGVGVAVFALFTENYDRALPPLMRTLKMLDLAHLIVRTHSDWIELARNSREIARTRNSGKIAMVLAIENGIVVGNDLSLLRNYYRLGVRLMGLTWNHRNQLGDGVGAFRGRRGLTAFGRETVREMQRLGMIVDVSHMNERTFWQVLEATEGPVVATHSNAFSVCKSPRNLTDSQIKALSERGGFIGLNFCPGFLNDSGEATLDDVVRHAEYIAEVGGTRVLAIGSDFDGIIDVPAGLEHIGKMQKLVRAFERAGFSKADIAAVCHRNFLRVFRTVCG</sequence>
<evidence type="ECO:0000313" key="1">
    <source>
        <dbReference type="EMBL" id="RJP67788.1"/>
    </source>
</evidence>
<dbReference type="Gene3D" id="3.20.20.140">
    <property type="entry name" value="Metal-dependent hydrolases"/>
    <property type="match status" value="1"/>
</dbReference>
<comment type="caution">
    <text evidence="1">The sequence shown here is derived from an EMBL/GenBank/DDBJ whole genome shotgun (WGS) entry which is preliminary data.</text>
</comment>
<dbReference type="AlphaFoldDB" id="A0A419EUB7"/>
<dbReference type="InterPro" id="IPR008257">
    <property type="entry name" value="Pept_M19"/>
</dbReference>
<name>A0A419EUB7_9BACT</name>
<dbReference type="PROSITE" id="PS51365">
    <property type="entry name" value="RENAL_DIPEPTIDASE_2"/>
    <property type="match status" value="1"/>
</dbReference>